<feature type="compositionally biased region" description="Polar residues" evidence="1">
    <location>
        <begin position="490"/>
        <end position="504"/>
    </location>
</feature>
<feature type="compositionally biased region" description="Polar residues" evidence="1">
    <location>
        <begin position="239"/>
        <end position="250"/>
    </location>
</feature>
<accession>A0A068UZG5</accession>
<dbReference type="OMA" id="RGYSDWG"/>
<feature type="region of interest" description="Disordered" evidence="1">
    <location>
        <begin position="130"/>
        <end position="298"/>
    </location>
</feature>
<evidence type="ECO:0000313" key="3">
    <source>
        <dbReference type="Proteomes" id="UP000295252"/>
    </source>
</evidence>
<evidence type="ECO:0000256" key="1">
    <source>
        <dbReference type="SAM" id="MobiDB-lite"/>
    </source>
</evidence>
<evidence type="ECO:0000313" key="2">
    <source>
        <dbReference type="EMBL" id="CDP13634.1"/>
    </source>
</evidence>
<feature type="region of interest" description="Disordered" evidence="1">
    <location>
        <begin position="355"/>
        <end position="397"/>
    </location>
</feature>
<proteinExistence type="predicted"/>
<name>A0A068UZG5_COFCA</name>
<sequence length="727" mass="78629">MHARNRSPGNGYRANAVVMGGVATTSRISPESSMRGHGGYNSEYRGYIRGGFGRGQSRQFHRSQPPPPPPPPQKGGGDIFMEAGRLAAEYLVSKGLLPANVLSGKSHNGSLKNQVWAQEGDAEQLSLEGRTSALSRLGGPGPDSGPGRRRYMEEYNSRNILRGRRKNGSFKNYGSDWSRDVGRSGSWSERSRASVDGEDDCDVLSRHREEQQISNDDDSVSQNSIPVLAPENDVAGAKESNSVGNTQSASEKYEPRDDAKASAVTSTKDLPLKTSEEPIEKDDTKVSNAEAEDVKDDQMGLQNAKDDMAIAASLGEGAPSSEKNGDLLKLSHFAKVPTRPRSSMVVRVAKVDPGPMIVDESPNEGKPFKKDTDDLNVDDLSGDGSSNHTYDSNALNLDNLTVPAPGDKLGTSYSPVQGGCTASVSYLDRPSIKEHEEPDFGGINRVMMERGEKRALDDSNSSMGSKKPRELASFEDAESDGGISTLDPLDNQQTSEEPMTSEGQAVTLPSDEKRLLGISLYPKGDIGPSMDYAEEKQLFPGSFKTCDLNLMEASDANENHDNNPVLIFPSDTEKGKQAIPVDIDLSMSNNPRGSNRYGKCIVDGKDIEVIDLENDSAQEDKDSNNSERRTENVYSGLAGFSNNSVNANDIPDVQDGYGLMISELLGNDIPNCSSVPADMNSLHNDMGLHNGEGILGDDDSIYMSLGEIPISFLRVWEQPSQEYGKPF</sequence>
<dbReference type="PANTHER" id="PTHR36056:SF1">
    <property type="entry name" value="PROTEIN, PUTATIVE-RELATED"/>
    <property type="match status" value="1"/>
</dbReference>
<dbReference type="Gramene" id="CDP13634">
    <property type="protein sequence ID" value="CDP13634"/>
    <property type="gene ID" value="GSCOC_T00038649001"/>
</dbReference>
<dbReference type="FunCoup" id="A0A068UZG5">
    <property type="interactions" value="2570"/>
</dbReference>
<feature type="compositionally biased region" description="Basic and acidic residues" evidence="1">
    <location>
        <begin position="251"/>
        <end position="260"/>
    </location>
</feature>
<dbReference type="PANTHER" id="PTHR36056">
    <property type="entry name" value="PROTEIN, PUTATIVE-RELATED"/>
    <property type="match status" value="1"/>
</dbReference>
<dbReference type="OrthoDB" id="765741at2759"/>
<organism evidence="2 3">
    <name type="scientific">Coffea canephora</name>
    <name type="common">Robusta coffee</name>
    <dbReference type="NCBI Taxonomy" id="49390"/>
    <lineage>
        <taxon>Eukaryota</taxon>
        <taxon>Viridiplantae</taxon>
        <taxon>Streptophyta</taxon>
        <taxon>Embryophyta</taxon>
        <taxon>Tracheophyta</taxon>
        <taxon>Spermatophyta</taxon>
        <taxon>Magnoliopsida</taxon>
        <taxon>eudicotyledons</taxon>
        <taxon>Gunneridae</taxon>
        <taxon>Pentapetalae</taxon>
        <taxon>asterids</taxon>
        <taxon>lamiids</taxon>
        <taxon>Gentianales</taxon>
        <taxon>Rubiaceae</taxon>
        <taxon>Ixoroideae</taxon>
        <taxon>Gardenieae complex</taxon>
        <taxon>Bertiereae - Coffeeae clade</taxon>
        <taxon>Coffeeae</taxon>
        <taxon>Coffea</taxon>
    </lineage>
</organism>
<dbReference type="Proteomes" id="UP000295252">
    <property type="component" value="Chromosome VII"/>
</dbReference>
<reference evidence="3" key="1">
    <citation type="journal article" date="2014" name="Science">
        <title>The coffee genome provides insight into the convergent evolution of caffeine biosynthesis.</title>
        <authorList>
            <person name="Denoeud F."/>
            <person name="Carretero-Paulet L."/>
            <person name="Dereeper A."/>
            <person name="Droc G."/>
            <person name="Guyot R."/>
            <person name="Pietrella M."/>
            <person name="Zheng C."/>
            <person name="Alberti A."/>
            <person name="Anthony F."/>
            <person name="Aprea G."/>
            <person name="Aury J.M."/>
            <person name="Bento P."/>
            <person name="Bernard M."/>
            <person name="Bocs S."/>
            <person name="Campa C."/>
            <person name="Cenci A."/>
            <person name="Combes M.C."/>
            <person name="Crouzillat D."/>
            <person name="Da Silva C."/>
            <person name="Daddiego L."/>
            <person name="De Bellis F."/>
            <person name="Dussert S."/>
            <person name="Garsmeur O."/>
            <person name="Gayraud T."/>
            <person name="Guignon V."/>
            <person name="Jahn K."/>
            <person name="Jamilloux V."/>
            <person name="Joet T."/>
            <person name="Labadie K."/>
            <person name="Lan T."/>
            <person name="Leclercq J."/>
            <person name="Lepelley M."/>
            <person name="Leroy T."/>
            <person name="Li L.T."/>
            <person name="Librado P."/>
            <person name="Lopez L."/>
            <person name="Munoz A."/>
            <person name="Noel B."/>
            <person name="Pallavicini A."/>
            <person name="Perrotta G."/>
            <person name="Poncet V."/>
            <person name="Pot D."/>
            <person name="Priyono X."/>
            <person name="Rigoreau M."/>
            <person name="Rouard M."/>
            <person name="Rozas J."/>
            <person name="Tranchant-Dubreuil C."/>
            <person name="VanBuren R."/>
            <person name="Zhang Q."/>
            <person name="Andrade A.C."/>
            <person name="Argout X."/>
            <person name="Bertrand B."/>
            <person name="de Kochko A."/>
            <person name="Graziosi G."/>
            <person name="Henry R.J."/>
            <person name="Jayarama X."/>
            <person name="Ming R."/>
            <person name="Nagai C."/>
            <person name="Rounsley S."/>
            <person name="Sankoff D."/>
            <person name="Giuliano G."/>
            <person name="Albert V.A."/>
            <person name="Wincker P."/>
            <person name="Lashermes P."/>
        </authorList>
    </citation>
    <scope>NUCLEOTIDE SEQUENCE [LARGE SCALE GENOMIC DNA]</scope>
    <source>
        <strain evidence="3">cv. DH200-94</strain>
    </source>
</reference>
<dbReference type="PhylomeDB" id="A0A068UZG5"/>
<feature type="region of interest" description="Disordered" evidence="1">
    <location>
        <begin position="27"/>
        <end position="79"/>
    </location>
</feature>
<dbReference type="InterPro" id="IPR040276">
    <property type="entry name" value="At4g26450-like"/>
</dbReference>
<dbReference type="InParanoid" id="A0A068UZG5"/>
<dbReference type="AlphaFoldDB" id="A0A068UZG5"/>
<feature type="compositionally biased region" description="Polar residues" evidence="1">
    <location>
        <begin position="383"/>
        <end position="397"/>
    </location>
</feature>
<dbReference type="EMBL" id="HG739160">
    <property type="protein sequence ID" value="CDP13634.1"/>
    <property type="molecule type" value="Genomic_DNA"/>
</dbReference>
<keyword evidence="3" id="KW-1185">Reference proteome</keyword>
<feature type="compositionally biased region" description="Pro residues" evidence="1">
    <location>
        <begin position="64"/>
        <end position="73"/>
    </location>
</feature>
<feature type="compositionally biased region" description="Basic and acidic residues" evidence="1">
    <location>
        <begin position="270"/>
        <end position="285"/>
    </location>
</feature>
<gene>
    <name evidence="2" type="ORF">GSCOC_T00038649001</name>
</gene>
<dbReference type="STRING" id="49390.A0A068UZG5"/>
<protein>
    <submittedName>
        <fullName evidence="2">Uncharacterized protein</fullName>
    </submittedName>
</protein>
<feature type="region of interest" description="Disordered" evidence="1">
    <location>
        <begin position="454"/>
        <end position="511"/>
    </location>
</feature>